<name>A0AAE2CK06_9LAMI</name>
<dbReference type="PANTHER" id="PTHR47481:SF36">
    <property type="entry name" value="CCHC-TYPE DOMAIN-CONTAINING PROTEIN"/>
    <property type="match status" value="1"/>
</dbReference>
<dbReference type="Proteomes" id="UP001293254">
    <property type="component" value="Unassembled WGS sequence"/>
</dbReference>
<keyword evidence="2" id="KW-1185">Reference proteome</keyword>
<sequence length="198" mass="22677">MCMEAYLQGQYLWELLLGDDTEIPANTSENAEPRRKWKITCGKALFTLRTSISRELIDHVRDVNSPKQVWDILERLFSKKNTARLQFLENELAMIKQEGWEKQPSVEELESLRSNQEVLAKQMAKSFNFGQDDVLFSRRKLDDSDRDTNEKKVLNNVESVVADVVLSGEKKGSLFVMSVGEAYVKKTSQTDGATTWHA</sequence>
<comment type="caution">
    <text evidence="1">The sequence shown here is derived from an EMBL/GenBank/DDBJ whole genome shotgun (WGS) entry which is preliminary data.</text>
</comment>
<protein>
    <submittedName>
        <fullName evidence="1">Uncharacterized protein</fullName>
    </submittedName>
</protein>
<proteinExistence type="predicted"/>
<evidence type="ECO:0000313" key="1">
    <source>
        <dbReference type="EMBL" id="KAK4425015.1"/>
    </source>
</evidence>
<dbReference type="EMBL" id="JACGWO010000006">
    <property type="protein sequence ID" value="KAK4425015.1"/>
    <property type="molecule type" value="Genomic_DNA"/>
</dbReference>
<dbReference type="PANTHER" id="PTHR47481">
    <property type="match status" value="1"/>
</dbReference>
<reference evidence="1" key="2">
    <citation type="journal article" date="2024" name="Plant">
        <title>Genomic evolution and insights into agronomic trait innovations of Sesamum species.</title>
        <authorList>
            <person name="Miao H."/>
            <person name="Wang L."/>
            <person name="Qu L."/>
            <person name="Liu H."/>
            <person name="Sun Y."/>
            <person name="Le M."/>
            <person name="Wang Q."/>
            <person name="Wei S."/>
            <person name="Zheng Y."/>
            <person name="Lin W."/>
            <person name="Duan Y."/>
            <person name="Cao H."/>
            <person name="Xiong S."/>
            <person name="Wang X."/>
            <person name="Wei L."/>
            <person name="Li C."/>
            <person name="Ma Q."/>
            <person name="Ju M."/>
            <person name="Zhao R."/>
            <person name="Li G."/>
            <person name="Mu C."/>
            <person name="Tian Q."/>
            <person name="Mei H."/>
            <person name="Zhang T."/>
            <person name="Gao T."/>
            <person name="Zhang H."/>
        </authorList>
    </citation>
    <scope>NUCLEOTIDE SEQUENCE</scope>
    <source>
        <strain evidence="1">3651</strain>
    </source>
</reference>
<accession>A0AAE2CK06</accession>
<dbReference type="Pfam" id="PF14223">
    <property type="entry name" value="Retrotran_gag_2"/>
    <property type="match status" value="1"/>
</dbReference>
<organism evidence="1 2">
    <name type="scientific">Sesamum alatum</name>
    <dbReference type="NCBI Taxonomy" id="300844"/>
    <lineage>
        <taxon>Eukaryota</taxon>
        <taxon>Viridiplantae</taxon>
        <taxon>Streptophyta</taxon>
        <taxon>Embryophyta</taxon>
        <taxon>Tracheophyta</taxon>
        <taxon>Spermatophyta</taxon>
        <taxon>Magnoliopsida</taxon>
        <taxon>eudicotyledons</taxon>
        <taxon>Gunneridae</taxon>
        <taxon>Pentapetalae</taxon>
        <taxon>asterids</taxon>
        <taxon>lamiids</taxon>
        <taxon>Lamiales</taxon>
        <taxon>Pedaliaceae</taxon>
        <taxon>Sesamum</taxon>
    </lineage>
</organism>
<reference evidence="1" key="1">
    <citation type="submission" date="2020-06" db="EMBL/GenBank/DDBJ databases">
        <authorList>
            <person name="Li T."/>
            <person name="Hu X."/>
            <person name="Zhang T."/>
            <person name="Song X."/>
            <person name="Zhang H."/>
            <person name="Dai N."/>
            <person name="Sheng W."/>
            <person name="Hou X."/>
            <person name="Wei L."/>
        </authorList>
    </citation>
    <scope>NUCLEOTIDE SEQUENCE</scope>
    <source>
        <strain evidence="1">3651</strain>
        <tissue evidence="1">Leaf</tissue>
    </source>
</reference>
<gene>
    <name evidence="1" type="ORF">Salat_1695100</name>
</gene>
<dbReference type="AlphaFoldDB" id="A0AAE2CK06"/>
<evidence type="ECO:0000313" key="2">
    <source>
        <dbReference type="Proteomes" id="UP001293254"/>
    </source>
</evidence>